<feature type="transmembrane region" description="Helical" evidence="8">
    <location>
        <begin position="142"/>
        <end position="167"/>
    </location>
</feature>
<feature type="transmembrane region" description="Helical" evidence="8">
    <location>
        <begin position="356"/>
        <end position="380"/>
    </location>
</feature>
<keyword evidence="3" id="KW-1003">Cell membrane</keyword>
<dbReference type="EMBL" id="CP027845">
    <property type="protein sequence ID" value="AVP87749.1"/>
    <property type="molecule type" value="Genomic_DNA"/>
</dbReference>
<dbReference type="Gene3D" id="1.20.1250.20">
    <property type="entry name" value="MFS general substrate transporter like domains"/>
    <property type="match status" value="2"/>
</dbReference>
<feature type="transmembrane region" description="Helical" evidence="8">
    <location>
        <begin position="43"/>
        <end position="64"/>
    </location>
</feature>
<feature type="transmembrane region" description="Helical" evidence="8">
    <location>
        <begin position="323"/>
        <end position="344"/>
    </location>
</feature>
<dbReference type="InterPro" id="IPR051084">
    <property type="entry name" value="H+-coupled_symporters"/>
</dbReference>
<name>A0A2P1P901_9RICK</name>
<evidence type="ECO:0000256" key="3">
    <source>
        <dbReference type="ARBA" id="ARBA00022475"/>
    </source>
</evidence>
<accession>A0A2P1P901</accession>
<organism evidence="10 11">
    <name type="scientific">Candidatus Phycorickettsia trachydisci</name>
    <dbReference type="NCBI Taxonomy" id="2115978"/>
    <lineage>
        <taxon>Bacteria</taxon>
        <taxon>Pseudomonadati</taxon>
        <taxon>Pseudomonadota</taxon>
        <taxon>Alphaproteobacteria</taxon>
        <taxon>Rickettsiales</taxon>
        <taxon>Rickettsiaceae</taxon>
        <taxon>Candidatus Phycorickettsia</taxon>
    </lineage>
</organism>
<evidence type="ECO:0000256" key="4">
    <source>
        <dbReference type="ARBA" id="ARBA00022692"/>
    </source>
</evidence>
<keyword evidence="2" id="KW-0813">Transport</keyword>
<feature type="domain" description="Major facilitator superfamily (MFS) profile" evidence="9">
    <location>
        <begin position="5"/>
        <end position="413"/>
    </location>
</feature>
<dbReference type="AlphaFoldDB" id="A0A2P1P901"/>
<feature type="transmembrane region" description="Helical" evidence="8">
    <location>
        <begin position="101"/>
        <end position="121"/>
    </location>
</feature>
<feature type="transmembrane region" description="Helical" evidence="8">
    <location>
        <begin position="386"/>
        <end position="410"/>
    </location>
</feature>
<dbReference type="PANTHER" id="PTHR43528">
    <property type="entry name" value="ALPHA-KETOGLUTARATE PERMEASE"/>
    <property type="match status" value="1"/>
</dbReference>
<evidence type="ECO:0000313" key="11">
    <source>
        <dbReference type="Proteomes" id="UP000241762"/>
    </source>
</evidence>
<keyword evidence="5" id="KW-0769">Symport</keyword>
<dbReference type="InterPro" id="IPR036259">
    <property type="entry name" value="MFS_trans_sf"/>
</dbReference>
<evidence type="ECO:0000259" key="9">
    <source>
        <dbReference type="PROSITE" id="PS50850"/>
    </source>
</evidence>
<dbReference type="KEGG" id="ptc:phytr_8170"/>
<dbReference type="RefSeq" id="WP_106874596.1">
    <property type="nucleotide sequence ID" value="NZ_CP027845.1"/>
</dbReference>
<proteinExistence type="predicted"/>
<protein>
    <submittedName>
        <fullName evidence="10">Proline/betaine transporter</fullName>
    </submittedName>
</protein>
<evidence type="ECO:0000256" key="8">
    <source>
        <dbReference type="SAM" id="Phobius"/>
    </source>
</evidence>
<dbReference type="OrthoDB" id="7166231at2"/>
<dbReference type="InterPro" id="IPR011701">
    <property type="entry name" value="MFS"/>
</dbReference>
<reference evidence="10 11" key="1">
    <citation type="submission" date="2018-03" db="EMBL/GenBank/DDBJ databases">
        <title>A gene transfer event suggests a long-term partnership between eustigmatophyte algae and a novel lineage of endosymbiotic bacteria.</title>
        <authorList>
            <person name="Yurchenko T."/>
            <person name="Sevcikova T."/>
            <person name="Pribyl P."/>
            <person name="El Karkouri K."/>
            <person name="Klimes V."/>
            <person name="Amaral R."/>
            <person name="Zbrankova V."/>
            <person name="Kim E."/>
            <person name="Raoult D."/>
            <person name="Santos L.M.A."/>
            <person name="Elias M."/>
        </authorList>
    </citation>
    <scope>NUCLEOTIDE SEQUENCE [LARGE SCALE GENOMIC DNA]</scope>
    <source>
        <strain evidence="10">CCALA 838</strain>
    </source>
</reference>
<dbReference type="PROSITE" id="PS50850">
    <property type="entry name" value="MFS"/>
    <property type="match status" value="1"/>
</dbReference>
<dbReference type="Proteomes" id="UP000241762">
    <property type="component" value="Chromosome"/>
</dbReference>
<dbReference type="GO" id="GO:0005886">
    <property type="term" value="C:plasma membrane"/>
    <property type="evidence" value="ECO:0007669"/>
    <property type="project" value="UniProtKB-SubCell"/>
</dbReference>
<dbReference type="SUPFAM" id="SSF103473">
    <property type="entry name" value="MFS general substrate transporter"/>
    <property type="match status" value="1"/>
</dbReference>
<dbReference type="InterPro" id="IPR020846">
    <property type="entry name" value="MFS_dom"/>
</dbReference>
<keyword evidence="4 8" id="KW-0812">Transmembrane</keyword>
<evidence type="ECO:0000256" key="2">
    <source>
        <dbReference type="ARBA" id="ARBA00022448"/>
    </source>
</evidence>
<feature type="transmembrane region" description="Helical" evidence="8">
    <location>
        <begin position="296"/>
        <end position="317"/>
    </location>
</feature>
<comment type="subcellular location">
    <subcellularLocation>
        <location evidence="1">Cell inner membrane</location>
        <topology evidence="1">Multi-pass membrane protein</topology>
    </subcellularLocation>
</comment>
<feature type="transmembrane region" description="Helical" evidence="8">
    <location>
        <begin position="269"/>
        <end position="289"/>
    </location>
</feature>
<feature type="transmembrane region" description="Helical" evidence="8">
    <location>
        <begin position="173"/>
        <end position="192"/>
    </location>
</feature>
<evidence type="ECO:0000256" key="5">
    <source>
        <dbReference type="ARBA" id="ARBA00022847"/>
    </source>
</evidence>
<evidence type="ECO:0000256" key="1">
    <source>
        <dbReference type="ARBA" id="ARBA00004429"/>
    </source>
</evidence>
<dbReference type="Pfam" id="PF07690">
    <property type="entry name" value="MFS_1"/>
    <property type="match status" value="1"/>
</dbReference>
<feature type="transmembrane region" description="Helical" evidence="8">
    <location>
        <begin position="227"/>
        <end position="249"/>
    </location>
</feature>
<evidence type="ECO:0000256" key="7">
    <source>
        <dbReference type="ARBA" id="ARBA00023136"/>
    </source>
</evidence>
<evidence type="ECO:0000313" key="10">
    <source>
        <dbReference type="EMBL" id="AVP87749.1"/>
    </source>
</evidence>
<sequence>MNKASLIIAALSALVQYYDYHLFGFLAAKIAKNFLPVHDSLTVLLKTYLMMYLAVLMKPLGSIFLGRIGDIYGRQVTINIGLMVTACASFILGILPSYESIGFLAPMLLLLLRICVVTFVSSGTDGIRIYIYESVSSKRKNLSSSLVTISAVGGSFLASVSALLATLDFVPDNFWRLSFICGSLAGITIITLRNRFTDSSLDLELKKDENYEHYKQMPLMKIVKENIAFTFLGMILAGGIGATYHFNFIFFGTYNFEVLRNIHSSSMQLYISAGIAMYALASIVGGFLADSVSPRLVATISAGLIGVLSIMQSYFVQDGKLSIPIYLAVSALLPLVNIPCLTLLKSFIPKVIRQRLFSLVHALGSITISASTPVISTWLYSKTQIAWLPILYFVGIISLMALVLNVLFWLRSGNQYDGMSAKKLYSV</sequence>
<feature type="transmembrane region" description="Helical" evidence="8">
    <location>
        <begin position="76"/>
        <end position="95"/>
    </location>
</feature>
<keyword evidence="6 8" id="KW-1133">Transmembrane helix</keyword>
<keyword evidence="11" id="KW-1185">Reference proteome</keyword>
<evidence type="ECO:0000256" key="6">
    <source>
        <dbReference type="ARBA" id="ARBA00022989"/>
    </source>
</evidence>
<dbReference type="PANTHER" id="PTHR43528:SF1">
    <property type="entry name" value="ALPHA-KETOGLUTARATE PERMEASE"/>
    <property type="match status" value="1"/>
</dbReference>
<keyword evidence="7 8" id="KW-0472">Membrane</keyword>
<gene>
    <name evidence="10" type="ORF">phytr_8170</name>
</gene>
<dbReference type="GO" id="GO:0015293">
    <property type="term" value="F:symporter activity"/>
    <property type="evidence" value="ECO:0007669"/>
    <property type="project" value="UniProtKB-KW"/>
</dbReference>